<reference evidence="4" key="1">
    <citation type="submission" date="2019-08" db="EMBL/GenBank/DDBJ databases">
        <title>Carotenoids and Carotenoid Binding Proteins in the Halophilic Cyanobacterium Euhalothece sp. ZM00.</title>
        <authorList>
            <person name="Cho S.M."/>
            <person name="Song J.Y."/>
            <person name="Park Y.-I."/>
        </authorList>
    </citation>
    <scope>NUCLEOTIDE SEQUENCE [LARGE SCALE GENOMIC DNA]</scope>
    <source>
        <strain evidence="4">Z-M001</strain>
    </source>
</reference>
<accession>A0A5B8NKR7</accession>
<keyword evidence="5" id="KW-1185">Reference proteome</keyword>
<organism evidence="4 5">
    <name type="scientific">Euhalothece natronophila Z-M001</name>
    <dbReference type="NCBI Taxonomy" id="522448"/>
    <lineage>
        <taxon>Bacteria</taxon>
        <taxon>Bacillati</taxon>
        <taxon>Cyanobacteriota</taxon>
        <taxon>Cyanophyceae</taxon>
        <taxon>Oscillatoriophycideae</taxon>
        <taxon>Chroococcales</taxon>
        <taxon>Halothecacae</taxon>
        <taxon>Halothece cluster</taxon>
        <taxon>Euhalothece</taxon>
    </lineage>
</organism>
<evidence type="ECO:0000313" key="5">
    <source>
        <dbReference type="Proteomes" id="UP000318453"/>
    </source>
</evidence>
<dbReference type="Gene3D" id="3.40.30.10">
    <property type="entry name" value="Glutaredoxin"/>
    <property type="match status" value="1"/>
</dbReference>
<sequence>MTQSDLSTRIRNLIIAFGAIAISFALFFGLQSDNPSLSLEKQAETSTPLEVALGNNKPTFLEFYANWCTSCQAMAEEIGELKEKYRDNINFVMLNVDNDKWLPEMVQYKVDGIPHFAFLDREGSAIASVIGEQPQSVLDKNLQALEKNETLPYQVQKGETSQVNSSNPPQKSKPDIQPRSHSN</sequence>
<evidence type="ECO:0000256" key="1">
    <source>
        <dbReference type="SAM" id="MobiDB-lite"/>
    </source>
</evidence>
<dbReference type="GO" id="GO:0016671">
    <property type="term" value="F:oxidoreductase activity, acting on a sulfur group of donors, disulfide as acceptor"/>
    <property type="evidence" value="ECO:0007669"/>
    <property type="project" value="TreeGrafter"/>
</dbReference>
<dbReference type="Pfam" id="PF00085">
    <property type="entry name" value="Thioredoxin"/>
    <property type="match status" value="1"/>
</dbReference>
<feature type="transmembrane region" description="Helical" evidence="2">
    <location>
        <begin position="12"/>
        <end position="30"/>
    </location>
</feature>
<dbReference type="SUPFAM" id="SSF52833">
    <property type="entry name" value="Thioredoxin-like"/>
    <property type="match status" value="1"/>
</dbReference>
<keyword evidence="2" id="KW-0472">Membrane</keyword>
<dbReference type="PROSITE" id="PS00194">
    <property type="entry name" value="THIOREDOXIN_1"/>
    <property type="match status" value="1"/>
</dbReference>
<name>A0A5B8NKR7_9CHRO</name>
<feature type="domain" description="Thioredoxin" evidence="3">
    <location>
        <begin position="15"/>
        <end position="147"/>
    </location>
</feature>
<evidence type="ECO:0000313" key="4">
    <source>
        <dbReference type="EMBL" id="QDZ39586.1"/>
    </source>
</evidence>
<feature type="compositionally biased region" description="Polar residues" evidence="1">
    <location>
        <begin position="152"/>
        <end position="170"/>
    </location>
</feature>
<dbReference type="InterPro" id="IPR036249">
    <property type="entry name" value="Thioredoxin-like_sf"/>
</dbReference>
<dbReference type="InterPro" id="IPR017937">
    <property type="entry name" value="Thioredoxin_CS"/>
</dbReference>
<dbReference type="PANTHER" id="PTHR47353">
    <property type="entry name" value="THIOREDOXIN-LIKE PROTEIN HCF164, CHLOROPLASTIC"/>
    <property type="match status" value="1"/>
</dbReference>
<dbReference type="AlphaFoldDB" id="A0A5B8NKR7"/>
<keyword evidence="2" id="KW-0812">Transmembrane</keyword>
<dbReference type="OrthoDB" id="423012at2"/>
<feature type="region of interest" description="Disordered" evidence="1">
    <location>
        <begin position="152"/>
        <end position="183"/>
    </location>
</feature>
<keyword evidence="2" id="KW-1133">Transmembrane helix</keyword>
<protein>
    <submittedName>
        <fullName evidence="4">Redoxin domain-containing protein</fullName>
    </submittedName>
</protein>
<dbReference type="PROSITE" id="PS51352">
    <property type="entry name" value="THIOREDOXIN_2"/>
    <property type="match status" value="1"/>
</dbReference>
<dbReference type="RefSeq" id="WP_146295186.1">
    <property type="nucleotide sequence ID" value="NZ_CP042326.1"/>
</dbReference>
<proteinExistence type="predicted"/>
<evidence type="ECO:0000256" key="2">
    <source>
        <dbReference type="SAM" id="Phobius"/>
    </source>
</evidence>
<dbReference type="EMBL" id="CP042326">
    <property type="protein sequence ID" value="QDZ39586.1"/>
    <property type="molecule type" value="Genomic_DNA"/>
</dbReference>
<dbReference type="PANTHER" id="PTHR47353:SF1">
    <property type="entry name" value="THIOREDOXIN-LIKE PROTEIN HCF164, CHLOROPLASTIC"/>
    <property type="match status" value="1"/>
</dbReference>
<dbReference type="InterPro" id="IPR044241">
    <property type="entry name" value="TxlA/HCF164"/>
</dbReference>
<gene>
    <name evidence="4" type="ORF">FRE64_06365</name>
</gene>
<dbReference type="KEGG" id="enn:FRE64_06365"/>
<dbReference type="Proteomes" id="UP000318453">
    <property type="component" value="Chromosome"/>
</dbReference>
<dbReference type="InterPro" id="IPR013766">
    <property type="entry name" value="Thioredoxin_domain"/>
</dbReference>
<feature type="compositionally biased region" description="Basic and acidic residues" evidence="1">
    <location>
        <begin position="172"/>
        <end position="183"/>
    </location>
</feature>
<evidence type="ECO:0000259" key="3">
    <source>
        <dbReference type="PROSITE" id="PS51352"/>
    </source>
</evidence>
<dbReference type="CDD" id="cd02950">
    <property type="entry name" value="TxlA"/>
    <property type="match status" value="1"/>
</dbReference>
<dbReference type="FunFam" id="3.40.30.10:FF:000423">
    <property type="entry name" value="Thiol:disulfide interchange protein"/>
    <property type="match status" value="1"/>
</dbReference>